<dbReference type="PROSITE" id="PS50883">
    <property type="entry name" value="EAL"/>
    <property type="match status" value="1"/>
</dbReference>
<feature type="transmembrane region" description="Helical" evidence="2">
    <location>
        <begin position="15"/>
        <end position="35"/>
    </location>
</feature>
<dbReference type="GO" id="GO:0003824">
    <property type="term" value="F:catalytic activity"/>
    <property type="evidence" value="ECO:0007669"/>
    <property type="project" value="UniProtKB-ARBA"/>
</dbReference>
<dbReference type="InterPro" id="IPR029787">
    <property type="entry name" value="Nucleotide_cyclase"/>
</dbReference>
<evidence type="ECO:0000256" key="1">
    <source>
        <dbReference type="ARBA" id="ARBA00001946"/>
    </source>
</evidence>
<dbReference type="FunFam" id="3.30.70.270:FF:000001">
    <property type="entry name" value="Diguanylate cyclase domain protein"/>
    <property type="match status" value="1"/>
</dbReference>
<evidence type="ECO:0000313" key="6">
    <source>
        <dbReference type="EMBL" id="SEK79392.1"/>
    </source>
</evidence>
<dbReference type="InterPro" id="IPR000160">
    <property type="entry name" value="GGDEF_dom"/>
</dbReference>
<dbReference type="Gene3D" id="3.30.450.20">
    <property type="entry name" value="PAS domain"/>
    <property type="match status" value="1"/>
</dbReference>
<dbReference type="NCBIfam" id="TIGR00254">
    <property type="entry name" value="GGDEF"/>
    <property type="match status" value="1"/>
</dbReference>
<dbReference type="Gene3D" id="3.20.20.450">
    <property type="entry name" value="EAL domain"/>
    <property type="match status" value="1"/>
</dbReference>
<dbReference type="InterPro" id="IPR035919">
    <property type="entry name" value="EAL_sf"/>
</dbReference>
<feature type="transmembrane region" description="Helical" evidence="2">
    <location>
        <begin position="308"/>
        <end position="326"/>
    </location>
</feature>
<dbReference type="SMART" id="SM00267">
    <property type="entry name" value="GGDEF"/>
    <property type="match status" value="1"/>
</dbReference>
<dbReference type="InterPro" id="IPR029150">
    <property type="entry name" value="dCache_3"/>
</dbReference>
<dbReference type="InterPro" id="IPR052155">
    <property type="entry name" value="Biofilm_reg_signaling"/>
</dbReference>
<name>A0A1H7JY36_9GAMM</name>
<keyword evidence="2" id="KW-0812">Transmembrane</keyword>
<protein>
    <submittedName>
        <fullName evidence="6">PAS domain S-box-containing protein/diguanylate cyclase (GGDEF) domain-containing protein</fullName>
    </submittedName>
</protein>
<dbReference type="Pfam" id="PF14827">
    <property type="entry name" value="dCache_3"/>
    <property type="match status" value="1"/>
</dbReference>
<dbReference type="CDD" id="cd01948">
    <property type="entry name" value="EAL"/>
    <property type="match status" value="1"/>
</dbReference>
<dbReference type="SMART" id="SM00052">
    <property type="entry name" value="EAL"/>
    <property type="match status" value="1"/>
</dbReference>
<feature type="domain" description="GGDEF" evidence="5">
    <location>
        <begin position="566"/>
        <end position="699"/>
    </location>
</feature>
<dbReference type="PANTHER" id="PTHR44757:SF2">
    <property type="entry name" value="BIOFILM ARCHITECTURE MAINTENANCE PROTEIN MBAA"/>
    <property type="match status" value="1"/>
</dbReference>
<dbReference type="OrthoDB" id="9787514at2"/>
<feature type="domain" description="EAL" evidence="4">
    <location>
        <begin position="708"/>
        <end position="966"/>
    </location>
</feature>
<dbReference type="SUPFAM" id="SSF55785">
    <property type="entry name" value="PYP-like sensor domain (PAS domain)"/>
    <property type="match status" value="1"/>
</dbReference>
<dbReference type="AlphaFoldDB" id="A0A1H7JY36"/>
<proteinExistence type="predicted"/>
<evidence type="ECO:0000259" key="3">
    <source>
        <dbReference type="PROSITE" id="PS50113"/>
    </source>
</evidence>
<dbReference type="RefSeq" id="WP_090252230.1">
    <property type="nucleotide sequence ID" value="NZ_FOAA01000005.1"/>
</dbReference>
<dbReference type="Pfam" id="PF00563">
    <property type="entry name" value="EAL"/>
    <property type="match status" value="1"/>
</dbReference>
<reference evidence="7" key="1">
    <citation type="submission" date="2016-10" db="EMBL/GenBank/DDBJ databases">
        <authorList>
            <person name="Varghese N."/>
            <person name="Submissions S."/>
        </authorList>
    </citation>
    <scope>NUCLEOTIDE SEQUENCE [LARGE SCALE GENOMIC DNA]</scope>
    <source>
        <strain evidence="7">DSM 241</strain>
    </source>
</reference>
<dbReference type="STRING" id="1396821.SAMN05444515_10568"/>
<dbReference type="InterPro" id="IPR000700">
    <property type="entry name" value="PAS-assoc_C"/>
</dbReference>
<keyword evidence="7" id="KW-1185">Reference proteome</keyword>
<dbReference type="Gene3D" id="3.30.70.270">
    <property type="match status" value="1"/>
</dbReference>
<evidence type="ECO:0000259" key="5">
    <source>
        <dbReference type="PROSITE" id="PS50887"/>
    </source>
</evidence>
<dbReference type="InterPro" id="IPR001633">
    <property type="entry name" value="EAL_dom"/>
</dbReference>
<dbReference type="Proteomes" id="UP000199256">
    <property type="component" value="Unassembled WGS sequence"/>
</dbReference>
<dbReference type="EMBL" id="FOAA01000005">
    <property type="protein sequence ID" value="SEK79392.1"/>
    <property type="molecule type" value="Genomic_DNA"/>
</dbReference>
<dbReference type="CDD" id="cd01949">
    <property type="entry name" value="GGDEF"/>
    <property type="match status" value="1"/>
</dbReference>
<dbReference type="SUPFAM" id="SSF141868">
    <property type="entry name" value="EAL domain-like"/>
    <property type="match status" value="1"/>
</dbReference>
<dbReference type="SUPFAM" id="SSF55073">
    <property type="entry name" value="Nucleotide cyclase"/>
    <property type="match status" value="1"/>
</dbReference>
<dbReference type="PANTHER" id="PTHR44757">
    <property type="entry name" value="DIGUANYLATE CYCLASE DGCP"/>
    <property type="match status" value="1"/>
</dbReference>
<dbReference type="InterPro" id="IPR035965">
    <property type="entry name" value="PAS-like_dom_sf"/>
</dbReference>
<dbReference type="PROSITE" id="PS50887">
    <property type="entry name" value="GGDEF"/>
    <property type="match status" value="1"/>
</dbReference>
<feature type="domain" description="PAC" evidence="3">
    <location>
        <begin position="482"/>
        <end position="534"/>
    </location>
</feature>
<dbReference type="Pfam" id="PF00990">
    <property type="entry name" value="GGDEF"/>
    <property type="match status" value="1"/>
</dbReference>
<evidence type="ECO:0000259" key="4">
    <source>
        <dbReference type="PROSITE" id="PS50883"/>
    </source>
</evidence>
<gene>
    <name evidence="6" type="ORF">SAMN05444515_10568</name>
</gene>
<evidence type="ECO:0000313" key="7">
    <source>
        <dbReference type="Proteomes" id="UP000199256"/>
    </source>
</evidence>
<keyword evidence="2" id="KW-0472">Membrane</keyword>
<sequence length="971" mass="107955">MYQETVSQGFVSLKWKFLVILGVLLLLLLATFALFNHHNLQQQYEDQRALEQTRALEQLQGLTQQSHAELLNLAHLVPALSGVREALQAGNADRLAMAFSPLWASLQMDTDLALAVFLNAQGEVMLQSSVGVPPCEDCPKMQRVIDDVLLTEEPQVFTHCQDLCLTKAVAPILGEEGTIGAIVLGRTLGDLVLAFQGISQLDIALIQDPMGKALPDGTLDLRPQREGGQLVALTRRDEVLPLLEGKTTGQIQSTLATQGRREAVLGDRYFEMMPFDLPGTHADDHVLAAVISDVTEARRQISTARWQNLFIGLAGLMVFMLAVVALTRKPLRRLRRVAQLLPLLAEHRFDAAREQIDLSQGLRLPDELTLLERITLGLADRLESLEWDVQRKNRSLSARMQELSVERERYELAAAGANDGLWDWNLETDRIYLSPRLKAMLGCRDMDLGEAPEVLWVRVHPDDVGCLRRDLKAHLEGRSDWLESDQRVLHEQEGYRWMRFRGLAVRDDQGVAHRMAGSMTDITEQRRIQERLKHDALHDALTGLPNRTLFLDRLTQAIYRSRRAHFQFAVLFLDLDDFKTINDSLGHAMGDRVLVQAGDRLRGLLRPGDTVARLGGDEFTVLLEDLPDEDEIHKVVQRIRDVMAQPMQAGEETLFISFSIGIAKGTDEDLRADELLRNADTAMYQAKSRARGDSAFFNVSMHTQAVERLNLENAMRRALKEQEFQLHYQPLVSLDTGCLAGFEALARWRRTDGSSIPPDVFIPVAEHCGLIMPLGRWVIHEAVAQAACWHRERTAIGASCLPVNLNVSGKQLRDPELVPTLAAALEEHQVPGACIKVELTESALIENAAQAHHVMNGLKDIGVSLCIDDFGTGYSSLSQLRDFPFDVVKIDRSFVRRLGMDAGHAAIVRAVISIAGALDKTVVAEGIETVGQAAHLRELGCQVGQGYLFAPALERGAAHALVQSDPVFPLS</sequence>
<dbReference type="InterPro" id="IPR013655">
    <property type="entry name" value="PAS_fold_3"/>
</dbReference>
<dbReference type="NCBIfam" id="TIGR00229">
    <property type="entry name" value="sensory_box"/>
    <property type="match status" value="1"/>
</dbReference>
<accession>A0A1H7JY36</accession>
<dbReference type="CDD" id="cd00130">
    <property type="entry name" value="PAS"/>
    <property type="match status" value="1"/>
</dbReference>
<dbReference type="PROSITE" id="PS50113">
    <property type="entry name" value="PAC"/>
    <property type="match status" value="1"/>
</dbReference>
<keyword evidence="2" id="KW-1133">Transmembrane helix</keyword>
<dbReference type="InterPro" id="IPR043128">
    <property type="entry name" value="Rev_trsase/Diguanyl_cyclase"/>
</dbReference>
<evidence type="ECO:0000256" key="2">
    <source>
        <dbReference type="SAM" id="Phobius"/>
    </source>
</evidence>
<dbReference type="InterPro" id="IPR000014">
    <property type="entry name" value="PAS"/>
</dbReference>
<organism evidence="6 7">
    <name type="scientific">Ectothiorhodospira marina</name>
    <dbReference type="NCBI Taxonomy" id="1396821"/>
    <lineage>
        <taxon>Bacteria</taxon>
        <taxon>Pseudomonadati</taxon>
        <taxon>Pseudomonadota</taxon>
        <taxon>Gammaproteobacteria</taxon>
        <taxon>Chromatiales</taxon>
        <taxon>Ectothiorhodospiraceae</taxon>
        <taxon>Ectothiorhodospira</taxon>
    </lineage>
</organism>
<comment type="cofactor">
    <cofactor evidence="1">
        <name>Mg(2+)</name>
        <dbReference type="ChEBI" id="CHEBI:18420"/>
    </cofactor>
</comment>
<dbReference type="Pfam" id="PF08447">
    <property type="entry name" value="PAS_3"/>
    <property type="match status" value="1"/>
</dbReference>